<evidence type="ECO:0008006" key="4">
    <source>
        <dbReference type="Google" id="ProtNLM"/>
    </source>
</evidence>
<feature type="compositionally biased region" description="Low complexity" evidence="1">
    <location>
        <begin position="368"/>
        <end position="397"/>
    </location>
</feature>
<feature type="region of interest" description="Disordered" evidence="1">
    <location>
        <begin position="314"/>
        <end position="343"/>
    </location>
</feature>
<sequence length="397" mass="43345">MTFNTNFSSSGTQNNANKTQTPSTGTTFAGLGGNKTTTNSGFGTTNTGFGSTGFGTSGFGSTGFGTSGFGSTGFGTSGFGGFGLNQQNNKPQIQENWTLAQIEEESKKNPDLKQALFIIIELNDLVNQNEQKKKPLEGAEALEKKLIELEDDTHRALKHTIMSLAQEIDHGNEIISEYSDKLTMYRRDEEYASRDNHELPSPFLTRYVESLEKRENNITQAVNSFDEYLNSQSTSQSSQYQQTPQSLIYVLQQQKDAIIRCSTRISQIKEKSEELQKKIKSLFTTKNLTNENDEEKTSVSKSIMEAYDKFQKKRISDLENRDTDRDKFKKPQPKSTGFGGFGTGTSGFGTSGFGGFGTGTSGFGGFGKTNTTSNTTTGKTGTTTGTGFNFGTTTTGK</sequence>
<gene>
    <name evidence="2" type="ORF">M9Y10_001015</name>
</gene>
<feature type="region of interest" description="Disordered" evidence="1">
    <location>
        <begin position="1"/>
        <end position="42"/>
    </location>
</feature>
<evidence type="ECO:0000256" key="1">
    <source>
        <dbReference type="SAM" id="MobiDB-lite"/>
    </source>
</evidence>
<feature type="compositionally biased region" description="Basic and acidic residues" evidence="1">
    <location>
        <begin position="314"/>
        <end position="329"/>
    </location>
</feature>
<dbReference type="Gene3D" id="6.10.140.1350">
    <property type="match status" value="1"/>
</dbReference>
<feature type="compositionally biased region" description="Polar residues" evidence="1">
    <location>
        <begin position="1"/>
        <end position="27"/>
    </location>
</feature>
<evidence type="ECO:0000313" key="2">
    <source>
        <dbReference type="EMBL" id="KAK8898723.1"/>
    </source>
</evidence>
<protein>
    <recommendedName>
        <fullName evidence="4">Nucleoporin Nup54 alpha-helical domain-containing protein</fullName>
    </recommendedName>
</protein>
<dbReference type="EMBL" id="JAPFFF010000001">
    <property type="protein sequence ID" value="KAK8898723.1"/>
    <property type="molecule type" value="Genomic_DNA"/>
</dbReference>
<proteinExistence type="predicted"/>
<organism evidence="2 3">
    <name type="scientific">Tritrichomonas musculus</name>
    <dbReference type="NCBI Taxonomy" id="1915356"/>
    <lineage>
        <taxon>Eukaryota</taxon>
        <taxon>Metamonada</taxon>
        <taxon>Parabasalia</taxon>
        <taxon>Tritrichomonadida</taxon>
        <taxon>Tritrichomonadidae</taxon>
        <taxon>Tritrichomonas</taxon>
    </lineage>
</organism>
<feature type="region of interest" description="Disordered" evidence="1">
    <location>
        <begin position="364"/>
        <end position="397"/>
    </location>
</feature>
<evidence type="ECO:0000313" key="3">
    <source>
        <dbReference type="Proteomes" id="UP001470230"/>
    </source>
</evidence>
<keyword evidence="3" id="KW-1185">Reference proteome</keyword>
<dbReference type="Proteomes" id="UP001470230">
    <property type="component" value="Unassembled WGS sequence"/>
</dbReference>
<accession>A0ABR2L5V5</accession>
<name>A0ABR2L5V5_9EUKA</name>
<comment type="caution">
    <text evidence="2">The sequence shown here is derived from an EMBL/GenBank/DDBJ whole genome shotgun (WGS) entry which is preliminary data.</text>
</comment>
<reference evidence="2 3" key="1">
    <citation type="submission" date="2024-04" db="EMBL/GenBank/DDBJ databases">
        <title>Tritrichomonas musculus Genome.</title>
        <authorList>
            <person name="Alves-Ferreira E."/>
            <person name="Grigg M."/>
            <person name="Lorenzi H."/>
            <person name="Galac M."/>
        </authorList>
    </citation>
    <scope>NUCLEOTIDE SEQUENCE [LARGE SCALE GENOMIC DNA]</scope>
    <source>
        <strain evidence="2 3">EAF2021</strain>
    </source>
</reference>